<dbReference type="PANTHER" id="PTHR33392:SF6">
    <property type="entry name" value="POLYISOPRENYL-TEICHOIC ACID--PEPTIDOGLYCAN TEICHOIC ACID TRANSFERASE TAGU"/>
    <property type="match status" value="1"/>
</dbReference>
<feature type="region of interest" description="Disordered" evidence="1">
    <location>
        <begin position="468"/>
        <end position="499"/>
    </location>
</feature>
<sequence>MDRISLWLSRKRTRPGVIFRVRVSLLFGLAALLAGILGCKIPGSLSRQFAQQVRPVTDTGRLMRNADYLRKSGRPELAVKELEEAHAQEPDNLEILDALIQCYEALGEFDRAQELYGEAAARGISNPALENNRCFSWFLAGRFDKAEACFREVLARDPGNHTARNNLGLVLCRTNRDAEALALWRSVLNEAEARRHWEQALAVLGRQAPPALARKSSPPMTPSSASPKEPVPTVAAAGSSSQASGNAPSNSRLSFPEPTGKSSNTASSHERPALTAAVSAPAARGPSISQNPGPGQHPSPGPLINQPVMDTSLASGPVASASPPSGSPSPPISGSPFKEPQVGRENQTATIKPKISRPPEISGSGRENHRIEIRNGTGWKNQARDWRSRLKAKGFNVVAIGNHLDFGMEQTTIAYRPEAVRTAQELARELFPQARLVAGEKISPGADIRVSLGHDLVQAASLALGVNPAPAPPSPGPGKAAVPAGPPPPTQSPLIPTGPKMTPPENRLPGAQRAMGLLGVRLEIRNGNGLKDQAREWRSRLSAEGCSVVVIGNHLDFGLKRTTIAYRPEAAQAARELAQKYFPQAQLTENGKISPKADLRLTLGLDLIPDVRELSRAPSP</sequence>
<gene>
    <name evidence="3" type="ORF">ENW48_02620</name>
</gene>
<dbReference type="SUPFAM" id="SSF48452">
    <property type="entry name" value="TPR-like"/>
    <property type="match status" value="1"/>
</dbReference>
<evidence type="ECO:0000313" key="3">
    <source>
        <dbReference type="EMBL" id="HGZ11096.1"/>
    </source>
</evidence>
<evidence type="ECO:0000256" key="1">
    <source>
        <dbReference type="SAM" id="MobiDB-lite"/>
    </source>
</evidence>
<dbReference type="Pfam" id="PF13432">
    <property type="entry name" value="TPR_16"/>
    <property type="match status" value="1"/>
</dbReference>
<dbReference type="InterPro" id="IPR050922">
    <property type="entry name" value="LytR/CpsA/Psr_CW_biosynth"/>
</dbReference>
<dbReference type="InterPro" id="IPR011990">
    <property type="entry name" value="TPR-like_helical_dom_sf"/>
</dbReference>
<feature type="compositionally biased region" description="Low complexity" evidence="1">
    <location>
        <begin position="312"/>
        <end position="324"/>
    </location>
</feature>
<dbReference type="Pfam" id="PF13399">
    <property type="entry name" value="LytR_C"/>
    <property type="match status" value="2"/>
</dbReference>
<feature type="region of interest" description="Disordered" evidence="1">
    <location>
        <begin position="209"/>
        <end position="376"/>
    </location>
</feature>
<feature type="compositionally biased region" description="Low complexity" evidence="1">
    <location>
        <begin position="216"/>
        <end position="227"/>
    </location>
</feature>
<feature type="domain" description="LytR/CpsA/Psr regulator C-terminal" evidence="2">
    <location>
        <begin position="520"/>
        <end position="606"/>
    </location>
</feature>
<organism evidence="3">
    <name type="scientific">Desulfobacca acetoxidans</name>
    <dbReference type="NCBI Taxonomy" id="60893"/>
    <lineage>
        <taxon>Bacteria</taxon>
        <taxon>Pseudomonadati</taxon>
        <taxon>Thermodesulfobacteriota</taxon>
        <taxon>Desulfobaccia</taxon>
        <taxon>Desulfobaccales</taxon>
        <taxon>Desulfobaccaceae</taxon>
        <taxon>Desulfobacca</taxon>
    </lineage>
</organism>
<feature type="compositionally biased region" description="Low complexity" evidence="1">
    <location>
        <begin position="273"/>
        <end position="283"/>
    </location>
</feature>
<feature type="domain" description="LytR/CpsA/Psr regulator C-terminal" evidence="2">
    <location>
        <begin position="370"/>
        <end position="455"/>
    </location>
</feature>
<dbReference type="EMBL" id="DTKJ01000017">
    <property type="protein sequence ID" value="HGZ11096.1"/>
    <property type="molecule type" value="Genomic_DNA"/>
</dbReference>
<proteinExistence type="predicted"/>
<dbReference type="Pfam" id="PF14559">
    <property type="entry name" value="TPR_19"/>
    <property type="match status" value="1"/>
</dbReference>
<name>A0A7C5EL56_9BACT</name>
<dbReference type="SMART" id="SM00028">
    <property type="entry name" value="TPR"/>
    <property type="match status" value="4"/>
</dbReference>
<feature type="compositionally biased region" description="Low complexity" evidence="1">
    <location>
        <begin position="235"/>
        <end position="251"/>
    </location>
</feature>
<dbReference type="InterPro" id="IPR019734">
    <property type="entry name" value="TPR_rpt"/>
</dbReference>
<protein>
    <submittedName>
        <fullName evidence="3">Tetratricopeptide repeat protein</fullName>
    </submittedName>
</protein>
<dbReference type="Gene3D" id="3.30.70.2390">
    <property type="match status" value="2"/>
</dbReference>
<comment type="caution">
    <text evidence="3">The sequence shown here is derived from an EMBL/GenBank/DDBJ whole genome shotgun (WGS) entry which is preliminary data.</text>
</comment>
<evidence type="ECO:0000259" key="2">
    <source>
        <dbReference type="Pfam" id="PF13399"/>
    </source>
</evidence>
<accession>A0A7C5EL56</accession>
<reference evidence="3" key="1">
    <citation type="journal article" date="2020" name="mSystems">
        <title>Genome- and Community-Level Interaction Insights into Carbon Utilization and Element Cycling Functions of Hydrothermarchaeota in Hydrothermal Sediment.</title>
        <authorList>
            <person name="Zhou Z."/>
            <person name="Liu Y."/>
            <person name="Xu W."/>
            <person name="Pan J."/>
            <person name="Luo Z.H."/>
            <person name="Li M."/>
        </authorList>
    </citation>
    <scope>NUCLEOTIDE SEQUENCE [LARGE SCALE GENOMIC DNA]</scope>
    <source>
        <strain evidence="3">SpSt-853</strain>
    </source>
</reference>
<dbReference type="Gene3D" id="1.25.40.10">
    <property type="entry name" value="Tetratricopeptide repeat domain"/>
    <property type="match status" value="1"/>
</dbReference>
<dbReference type="PANTHER" id="PTHR33392">
    <property type="entry name" value="POLYISOPRENYL-TEICHOIC ACID--PEPTIDOGLYCAN TEICHOIC ACID TRANSFERASE TAGU"/>
    <property type="match status" value="1"/>
</dbReference>
<dbReference type="InterPro" id="IPR027381">
    <property type="entry name" value="LytR/CpsA/Psr_C"/>
</dbReference>
<dbReference type="AlphaFoldDB" id="A0A7C5EL56"/>